<feature type="compositionally biased region" description="Low complexity" evidence="1">
    <location>
        <begin position="36"/>
        <end position="49"/>
    </location>
</feature>
<feature type="chain" id="PRO_5045729861" evidence="2">
    <location>
        <begin position="24"/>
        <end position="325"/>
    </location>
</feature>
<sequence length="325" mass="33762">MSHVALVLTVALMPGALALEAQAFAIDPSPKRLTIPGSPSSGSVSSAPVQDSGSAANLPHLVGPAATQPQTKDKASSDSKRPEGALPLEKPHEMVDEPATNGLNSPPPLTWQPSPAATGSVRVKNDGRQARVRAESADIRKVSLSTLNGQGSAVRGDAKATRTQAVPAVTAALPTVSGLSAYPGQQVSGLWTLPSTQPTFSAYGSDSESRPLRLEAQIEHDPSAAGQGSGLIWSGNSDLSNSGCHPTTRCWLQTPAVTAGKLKDGWLIRWRVRTTTSTAIAGPWSEWQAGRVDASKPVVSELSAYPGQQTSGLWTLPSTQPTFSA</sequence>
<dbReference type="EMBL" id="JBHMBS010000040">
    <property type="protein sequence ID" value="MFB9681889.1"/>
    <property type="molecule type" value="Genomic_DNA"/>
</dbReference>
<reference evidence="3 4" key="1">
    <citation type="submission" date="2024-09" db="EMBL/GenBank/DDBJ databases">
        <authorList>
            <person name="Sun Q."/>
            <person name="Mori K."/>
        </authorList>
    </citation>
    <scope>NUCLEOTIDE SEQUENCE [LARGE SCALE GENOMIC DNA]</scope>
    <source>
        <strain evidence="3 4">JCM 3028</strain>
    </source>
</reference>
<feature type="compositionally biased region" description="Basic and acidic residues" evidence="1">
    <location>
        <begin position="71"/>
        <end position="95"/>
    </location>
</feature>
<dbReference type="Proteomes" id="UP001589610">
    <property type="component" value="Unassembled WGS sequence"/>
</dbReference>
<evidence type="ECO:0000256" key="2">
    <source>
        <dbReference type="SAM" id="SignalP"/>
    </source>
</evidence>
<feature type="region of interest" description="Disordered" evidence="1">
    <location>
        <begin position="34"/>
        <end position="134"/>
    </location>
</feature>
<evidence type="ECO:0000256" key="1">
    <source>
        <dbReference type="SAM" id="MobiDB-lite"/>
    </source>
</evidence>
<proteinExistence type="predicted"/>
<evidence type="ECO:0000313" key="3">
    <source>
        <dbReference type="EMBL" id="MFB9681889.1"/>
    </source>
</evidence>
<keyword evidence="4" id="KW-1185">Reference proteome</keyword>
<protein>
    <submittedName>
        <fullName evidence="3">Uncharacterized protein</fullName>
    </submittedName>
</protein>
<feature type="compositionally biased region" description="Basic and acidic residues" evidence="1">
    <location>
        <begin position="123"/>
        <end position="134"/>
    </location>
</feature>
<feature type="signal peptide" evidence="2">
    <location>
        <begin position="1"/>
        <end position="23"/>
    </location>
</feature>
<organism evidence="3 4">
    <name type="scientific">Streptosporangium vulgare</name>
    <dbReference type="NCBI Taxonomy" id="46190"/>
    <lineage>
        <taxon>Bacteria</taxon>
        <taxon>Bacillati</taxon>
        <taxon>Actinomycetota</taxon>
        <taxon>Actinomycetes</taxon>
        <taxon>Streptosporangiales</taxon>
        <taxon>Streptosporangiaceae</taxon>
        <taxon>Streptosporangium</taxon>
    </lineage>
</organism>
<evidence type="ECO:0000313" key="4">
    <source>
        <dbReference type="Proteomes" id="UP001589610"/>
    </source>
</evidence>
<name>A0ABV5TRX0_9ACTN</name>
<keyword evidence="2" id="KW-0732">Signal</keyword>
<comment type="caution">
    <text evidence="3">The sequence shown here is derived from an EMBL/GenBank/DDBJ whole genome shotgun (WGS) entry which is preliminary data.</text>
</comment>
<accession>A0ABV5TRX0</accession>
<gene>
    <name evidence="3" type="ORF">ACFFRH_40995</name>
</gene>
<feature type="non-terminal residue" evidence="3">
    <location>
        <position position="325"/>
    </location>
</feature>